<accession>A0ACB9T9X9</accession>
<comment type="caution">
    <text evidence="1">The sequence shown here is derived from an EMBL/GenBank/DDBJ whole genome shotgun (WGS) entry which is preliminary data.</text>
</comment>
<dbReference type="Proteomes" id="UP001056778">
    <property type="component" value="Chromosome 4"/>
</dbReference>
<proteinExistence type="predicted"/>
<gene>
    <name evidence="1" type="ORF">MML48_4g00009597</name>
</gene>
<name>A0ACB9T9X9_HOLOL</name>
<reference evidence="1" key="1">
    <citation type="submission" date="2022-04" db="EMBL/GenBank/DDBJ databases">
        <title>Chromosome-scale genome assembly of Holotrichia oblita Faldermann.</title>
        <authorList>
            <person name="Rongchong L."/>
        </authorList>
    </citation>
    <scope>NUCLEOTIDE SEQUENCE</scope>
    <source>
        <strain evidence="1">81SQS9</strain>
    </source>
</reference>
<sequence length="528" mass="60338">MGKGNNSKNRNAFYYFMLDFKNRQGQSFKSMVEVSDAAGPHWQRLSDKEKEKYQNLAKRNRENQTKQTSIAIDGDYFYLMHINEFCYWEKEDRSFPAEIALGKFNFQDGIVKEDVFHMLVQPGPLPLGYSAQVKAKAEETHQIQHMGSEDNTEEVLMGLISKLAEGGDEKYPTIYVPEKEVNMVQKVLIYLCNKFDHPYLFDINSLDYLFFSLKNNISPTGKVWPTASVSKLQLERDVYDYCSGIACATSSASMARSVRSKNDKFFDVASETSTVVDESETTSYHGFDSDSQVGDDEMEWSRPKRPVPRYRTPQNLSQQTDASLLSQSSSASDYVPGRRPASQCKINIDVFYESLCPDSLDFIRNQLSPAWNDIKPYVNLNLVPFGKTVIFNGGISFQCQHGPRECEGNRVMSCALQKIQDPSTAVHFVKCYMDHFMKYARHNRQEFGESCVTKVGLNWDIDVKQCYESQLGTLLQLNAGNHTRTYQPDFIPTIVYNNIFDQELQDESLHNFKGVACALIRKQHLQAC</sequence>
<evidence type="ECO:0000313" key="2">
    <source>
        <dbReference type="Proteomes" id="UP001056778"/>
    </source>
</evidence>
<protein>
    <submittedName>
        <fullName evidence="1">Gamma-interferon inducible lysosomal thiol reductase gilt</fullName>
    </submittedName>
</protein>
<keyword evidence="2" id="KW-1185">Reference proteome</keyword>
<evidence type="ECO:0000313" key="1">
    <source>
        <dbReference type="EMBL" id="KAI4463621.1"/>
    </source>
</evidence>
<dbReference type="EMBL" id="CM043018">
    <property type="protein sequence ID" value="KAI4463621.1"/>
    <property type="molecule type" value="Genomic_DNA"/>
</dbReference>
<organism evidence="1 2">
    <name type="scientific">Holotrichia oblita</name>
    <name type="common">Chafer beetle</name>
    <dbReference type="NCBI Taxonomy" id="644536"/>
    <lineage>
        <taxon>Eukaryota</taxon>
        <taxon>Metazoa</taxon>
        <taxon>Ecdysozoa</taxon>
        <taxon>Arthropoda</taxon>
        <taxon>Hexapoda</taxon>
        <taxon>Insecta</taxon>
        <taxon>Pterygota</taxon>
        <taxon>Neoptera</taxon>
        <taxon>Endopterygota</taxon>
        <taxon>Coleoptera</taxon>
        <taxon>Polyphaga</taxon>
        <taxon>Scarabaeiformia</taxon>
        <taxon>Scarabaeidae</taxon>
        <taxon>Melolonthinae</taxon>
        <taxon>Holotrichia</taxon>
    </lineage>
</organism>